<dbReference type="Proteomes" id="UP001381693">
    <property type="component" value="Unassembled WGS sequence"/>
</dbReference>
<comment type="caution">
    <text evidence="2">The sequence shown here is derived from an EMBL/GenBank/DDBJ whole genome shotgun (WGS) entry which is preliminary data.</text>
</comment>
<organism evidence="2 3">
    <name type="scientific">Halocaridina rubra</name>
    <name type="common">Hawaiian red shrimp</name>
    <dbReference type="NCBI Taxonomy" id="373956"/>
    <lineage>
        <taxon>Eukaryota</taxon>
        <taxon>Metazoa</taxon>
        <taxon>Ecdysozoa</taxon>
        <taxon>Arthropoda</taxon>
        <taxon>Crustacea</taxon>
        <taxon>Multicrustacea</taxon>
        <taxon>Malacostraca</taxon>
        <taxon>Eumalacostraca</taxon>
        <taxon>Eucarida</taxon>
        <taxon>Decapoda</taxon>
        <taxon>Pleocyemata</taxon>
        <taxon>Caridea</taxon>
        <taxon>Atyoidea</taxon>
        <taxon>Atyidae</taxon>
        <taxon>Halocaridina</taxon>
    </lineage>
</organism>
<dbReference type="AlphaFoldDB" id="A0AAN8ZTF7"/>
<feature type="transmembrane region" description="Helical" evidence="1">
    <location>
        <begin position="12"/>
        <end position="34"/>
    </location>
</feature>
<accession>A0AAN8ZTF7</accession>
<sequence length="175" mass="18678">MVEVTPVEDTFQLPLAAIFCIAIAAYVLLVIIGLSIRQCMLKKGFCEDNCRMISCCNCAELGLRCAQACSCCGSKPTCSSVLDCCCPEKSSCSCLQESQCEKCFHCTNSFTLCDDCCQSSCTQCTSCLSTLSICSPSSVCDCQSCLCTCTTPECSTINCLCCEITIKGRASQDDG</sequence>
<keyword evidence="1" id="KW-1133">Transmembrane helix</keyword>
<protein>
    <submittedName>
        <fullName evidence="2">Uncharacterized protein</fullName>
    </submittedName>
</protein>
<keyword evidence="3" id="KW-1185">Reference proteome</keyword>
<keyword evidence="1" id="KW-0472">Membrane</keyword>
<name>A0AAN8ZTF7_HALRR</name>
<evidence type="ECO:0000256" key="1">
    <source>
        <dbReference type="SAM" id="Phobius"/>
    </source>
</evidence>
<keyword evidence="1" id="KW-0812">Transmembrane</keyword>
<proteinExistence type="predicted"/>
<gene>
    <name evidence="2" type="ORF">SK128_015105</name>
</gene>
<dbReference type="EMBL" id="JAXCGZ010017583">
    <property type="protein sequence ID" value="KAK7067926.1"/>
    <property type="molecule type" value="Genomic_DNA"/>
</dbReference>
<reference evidence="2 3" key="1">
    <citation type="submission" date="2023-11" db="EMBL/GenBank/DDBJ databases">
        <title>Halocaridina rubra genome assembly.</title>
        <authorList>
            <person name="Smith C."/>
        </authorList>
    </citation>
    <scope>NUCLEOTIDE SEQUENCE [LARGE SCALE GENOMIC DNA]</scope>
    <source>
        <strain evidence="2">EP-1</strain>
        <tissue evidence="2">Whole</tissue>
    </source>
</reference>
<evidence type="ECO:0000313" key="3">
    <source>
        <dbReference type="Proteomes" id="UP001381693"/>
    </source>
</evidence>
<evidence type="ECO:0000313" key="2">
    <source>
        <dbReference type="EMBL" id="KAK7067926.1"/>
    </source>
</evidence>